<gene>
    <name evidence="2" type="ORF">ABVT43_20920</name>
</gene>
<sequence length="130" mass="14882">MKKFLKFIFIPIMVLVLALNYKIIFDPSESMHDSVASENYFKWKIDLLLWLGADPLYRDGATFKGAIIFKHYELIKIFSNKIPMQKRVKAYSILKELVINTELDGQLQSALGVKVSNDGTIELVAELAKK</sequence>
<comment type="caution">
    <text evidence="2">The sequence shown here is derived from an EMBL/GenBank/DDBJ whole genome shotgun (WGS) entry which is preliminary data.</text>
</comment>
<dbReference type="Proteomes" id="UP001548189">
    <property type="component" value="Unassembled WGS sequence"/>
</dbReference>
<organism evidence="2 3">
    <name type="scientific">Aliikangiella maris</name>
    <dbReference type="NCBI Taxonomy" id="3162458"/>
    <lineage>
        <taxon>Bacteria</taxon>
        <taxon>Pseudomonadati</taxon>
        <taxon>Pseudomonadota</taxon>
        <taxon>Gammaproteobacteria</taxon>
        <taxon>Oceanospirillales</taxon>
        <taxon>Pleioneaceae</taxon>
        <taxon>Aliikangiella</taxon>
    </lineage>
</organism>
<evidence type="ECO:0000256" key="1">
    <source>
        <dbReference type="SAM" id="Phobius"/>
    </source>
</evidence>
<feature type="transmembrane region" description="Helical" evidence="1">
    <location>
        <begin position="7"/>
        <end position="25"/>
    </location>
</feature>
<protein>
    <submittedName>
        <fullName evidence="2">Uncharacterized protein</fullName>
    </submittedName>
</protein>
<keyword evidence="1" id="KW-0472">Membrane</keyword>
<evidence type="ECO:0000313" key="3">
    <source>
        <dbReference type="Proteomes" id="UP001548189"/>
    </source>
</evidence>
<name>A0ABV2C0A3_9GAMM</name>
<keyword evidence="1" id="KW-1133">Transmembrane helix</keyword>
<keyword evidence="3" id="KW-1185">Reference proteome</keyword>
<dbReference type="RefSeq" id="WP_353898189.1">
    <property type="nucleotide sequence ID" value="NZ_JBEVCJ010000126.1"/>
</dbReference>
<reference evidence="2 3" key="1">
    <citation type="submission" date="2024-06" db="EMBL/GenBank/DDBJ databases">
        <authorList>
            <person name="Li F."/>
        </authorList>
    </citation>
    <scope>NUCLEOTIDE SEQUENCE [LARGE SCALE GENOMIC DNA]</scope>
    <source>
        <strain evidence="2 3">GXAS 311</strain>
    </source>
</reference>
<proteinExistence type="predicted"/>
<accession>A0ABV2C0A3</accession>
<dbReference type="EMBL" id="JBEVCJ010000126">
    <property type="protein sequence ID" value="MET1257607.1"/>
    <property type="molecule type" value="Genomic_DNA"/>
</dbReference>
<keyword evidence="1" id="KW-0812">Transmembrane</keyword>
<evidence type="ECO:0000313" key="2">
    <source>
        <dbReference type="EMBL" id="MET1257607.1"/>
    </source>
</evidence>